<keyword evidence="5" id="KW-0051">Antiviral defense</keyword>
<reference evidence="8 9" key="1">
    <citation type="submission" date="2018-08" db="EMBL/GenBank/DDBJ databases">
        <title>A genome reference for cultivated species of the human gut microbiota.</title>
        <authorList>
            <person name="Zou Y."/>
            <person name="Xue W."/>
            <person name="Luo G."/>
        </authorList>
    </citation>
    <scope>NUCLEOTIDE SEQUENCE [LARGE SCALE GENOMIC DNA]</scope>
    <source>
        <strain evidence="8 9">AF45-17</strain>
    </source>
</reference>
<dbReference type="GO" id="GO:0003723">
    <property type="term" value="F:RNA binding"/>
    <property type="evidence" value="ECO:0007669"/>
    <property type="project" value="UniProtKB-KW"/>
</dbReference>
<evidence type="ECO:0000256" key="3">
    <source>
        <dbReference type="ARBA" id="ARBA00016113"/>
    </source>
</evidence>
<evidence type="ECO:0000256" key="6">
    <source>
        <dbReference type="ARBA" id="ARBA00031720"/>
    </source>
</evidence>
<dbReference type="InterPro" id="IPR010173">
    <property type="entry name" value="CRISPR-assoc_Csm5"/>
</dbReference>
<evidence type="ECO:0000259" key="7">
    <source>
        <dbReference type="Pfam" id="PF03787"/>
    </source>
</evidence>
<dbReference type="EMBL" id="QVEP01000060">
    <property type="protein sequence ID" value="RGB74060.1"/>
    <property type="molecule type" value="Genomic_DNA"/>
</dbReference>
<dbReference type="PANTHER" id="PTHR38007">
    <property type="entry name" value="CRISPR SYSTEM CMS PROTEIN CSM5"/>
    <property type="match status" value="1"/>
</dbReference>
<evidence type="ECO:0000313" key="8">
    <source>
        <dbReference type="EMBL" id="RGB74060.1"/>
    </source>
</evidence>
<keyword evidence="4" id="KW-0694">RNA-binding</keyword>
<evidence type="ECO:0000256" key="2">
    <source>
        <dbReference type="ARBA" id="ARBA00006680"/>
    </source>
</evidence>
<feature type="domain" description="CRISPR type III-associated protein" evidence="7">
    <location>
        <begin position="11"/>
        <end position="255"/>
    </location>
</feature>
<comment type="caution">
    <text evidence="8">The sequence shown here is derived from an EMBL/GenBank/DDBJ whole genome shotgun (WGS) entry which is preliminary data.</text>
</comment>
<evidence type="ECO:0000256" key="1">
    <source>
        <dbReference type="ARBA" id="ARBA00003088"/>
    </source>
</evidence>
<evidence type="ECO:0000256" key="4">
    <source>
        <dbReference type="ARBA" id="ARBA00022884"/>
    </source>
</evidence>
<dbReference type="Pfam" id="PF03787">
    <property type="entry name" value="RAMPs"/>
    <property type="match status" value="1"/>
</dbReference>
<proteinExistence type="inferred from homology"/>
<dbReference type="InterPro" id="IPR005537">
    <property type="entry name" value="RAMP_III_fam"/>
</dbReference>
<organism evidence="8 9">
    <name type="scientific">Coprococcus catus</name>
    <dbReference type="NCBI Taxonomy" id="116085"/>
    <lineage>
        <taxon>Bacteria</taxon>
        <taxon>Bacillati</taxon>
        <taxon>Bacillota</taxon>
        <taxon>Clostridia</taxon>
        <taxon>Lachnospirales</taxon>
        <taxon>Lachnospiraceae</taxon>
        <taxon>Coprococcus</taxon>
    </lineage>
</organism>
<dbReference type="NCBIfam" id="TIGR01899">
    <property type="entry name" value="cas_TM1807_csm5"/>
    <property type="match status" value="1"/>
</dbReference>
<evidence type="ECO:0000313" key="9">
    <source>
        <dbReference type="Proteomes" id="UP000260773"/>
    </source>
</evidence>
<accession>A0A3E2TF22</accession>
<gene>
    <name evidence="8" type="primary">csm5</name>
    <name evidence="8" type="ORF">DW070_15375</name>
</gene>
<protein>
    <recommendedName>
        <fullName evidence="3">CRISPR system Cms protein Csm5</fullName>
    </recommendedName>
    <alternativeName>
        <fullName evidence="6">CRISPR type III A-associated protein Csm5</fullName>
    </alternativeName>
</protein>
<dbReference type="PANTHER" id="PTHR38007:SF1">
    <property type="entry name" value="CRISPR SYSTEM CMS PROTEIN CSM5"/>
    <property type="match status" value="1"/>
</dbReference>
<comment type="function">
    <text evidence="1">This subunit might be involved in maturation of a crRNA intermediate to its mature form.</text>
</comment>
<evidence type="ECO:0000256" key="5">
    <source>
        <dbReference type="ARBA" id="ARBA00023118"/>
    </source>
</evidence>
<name>A0A3E2TF22_9FIRM</name>
<dbReference type="Proteomes" id="UP000260773">
    <property type="component" value="Unassembled WGS sequence"/>
</dbReference>
<dbReference type="GO" id="GO:0051607">
    <property type="term" value="P:defense response to virus"/>
    <property type="evidence" value="ECO:0007669"/>
    <property type="project" value="UniProtKB-KW"/>
</dbReference>
<dbReference type="AlphaFoldDB" id="A0A3E2TF22"/>
<sequence>MRQILKTYNLELKVQGPVFVGNGEEIQKKEYVFLNGRHALGVVDIEKLYQLARKKGLASDMEQFMVRDTRTTLRQWSDSHRIKPDELKACMKYIVDAGDMQQEKGRMQIMACIKDPYGKPYIPGSSIKGMLRTILLGAEMIQHPEKYEHLAENIQDDLYNGNERNRKKVLSRNISAIENQTFRTLNRPKSKPQDAVNDWMAGVIVSDSEPLSMKDVAVCQKWEQHVNGTEKTLNLMRECIRPGTVIRCQLTIDETISPLTGEKLMEAVKVFYQRYEKAFQQHFPYQSVAPISDATVFLGGGSGFVSKTIIYDLFQQKEAVRVTKDIFRKTNVPREHKHDKDIGLGVSPHVLKCTKLNGKKYMMGQCELKLQVM</sequence>
<comment type="similarity">
    <text evidence="2">Belongs to the CRISPR-associated Csm5 family.</text>
</comment>